<dbReference type="AlphaFoldDB" id="A0A6A4ZNG8"/>
<gene>
    <name evidence="1" type="ORF">As57867_003914</name>
</gene>
<dbReference type="EMBL" id="VJMH01000829">
    <property type="protein sequence ID" value="KAF0714315.1"/>
    <property type="molecule type" value="Genomic_DNA"/>
</dbReference>
<comment type="caution">
    <text evidence="1">The sequence shown here is derived from an EMBL/GenBank/DDBJ whole genome shotgun (WGS) entry which is preliminary data.</text>
</comment>
<feature type="non-terminal residue" evidence="1">
    <location>
        <position position="1"/>
    </location>
</feature>
<protein>
    <submittedName>
        <fullName evidence="1">Uncharacterized protein</fullName>
    </submittedName>
</protein>
<organism evidence="1">
    <name type="scientific">Aphanomyces stellatus</name>
    <dbReference type="NCBI Taxonomy" id="120398"/>
    <lineage>
        <taxon>Eukaryota</taxon>
        <taxon>Sar</taxon>
        <taxon>Stramenopiles</taxon>
        <taxon>Oomycota</taxon>
        <taxon>Saprolegniomycetes</taxon>
        <taxon>Saprolegniales</taxon>
        <taxon>Verrucalvaceae</taxon>
        <taxon>Aphanomyces</taxon>
    </lineage>
</organism>
<reference evidence="1" key="1">
    <citation type="submission" date="2019-06" db="EMBL/GenBank/DDBJ databases">
        <title>Genomics analysis of Aphanomyces spp. identifies a new class of oomycete effector associated with host adaptation.</title>
        <authorList>
            <person name="Gaulin E."/>
        </authorList>
    </citation>
    <scope>NUCLEOTIDE SEQUENCE</scope>
    <source>
        <strain evidence="1">CBS 578.67</strain>
    </source>
</reference>
<name>A0A6A4ZNG8_9STRA</name>
<evidence type="ECO:0000313" key="1">
    <source>
        <dbReference type="EMBL" id="KAF0714315.1"/>
    </source>
</evidence>
<accession>A0A6A4ZNG8</accession>
<feature type="non-terminal residue" evidence="1">
    <location>
        <position position="275"/>
    </location>
</feature>
<proteinExistence type="predicted"/>
<sequence>FPSPLHPYTNADDANALAVWRARQFPHLTQCLARRAQLIQSSSSPQAAVVTLAQELAAAYNVSLVNIAGYGQLHAVQTFLDGFVDVSGLRSGSLVYQISGPNTFSVLTGSSGHMDSLSSPRETVWWCSIQYIDPVTGTPNATQCFEKVGSTLASFFLGKYVAMYAGTRYVDNGALVKGPTTGAVTAYTYKPQHVVPLKDIRVATQLGNFTAWNALIVNLIANVTSTPPDASNALEELCLVGDGCFSACRNASASAGTTLTYMRGGTCVTSIDTVM</sequence>